<dbReference type="Pfam" id="PF01977">
    <property type="entry name" value="UbiD"/>
    <property type="match status" value="1"/>
</dbReference>
<sequence length="152" mass="15750">MPIAVVLGVEPGLAVVGGMPLPEGLDESRYLGAVFGEGIEVVPAETVDLLVPATAEIVIEGHVSIEETVPEGSFNKYPGYNATEQSAKAVLHVSAITYRDNAILPVLAAGPPVEADDTETGTASAAEILHLLHAADLPISSAWYNPEAALHC</sequence>
<feature type="domain" description="3-octaprenyl-4-hydroxybenzoate carboxy-lyase-like Rift-related" evidence="1">
    <location>
        <begin position="1"/>
        <end position="111"/>
    </location>
</feature>
<comment type="caution">
    <text evidence="2">The sequence shown here is derived from an EMBL/GenBank/DDBJ whole genome shotgun (WGS) entry which is preliminary data.</text>
</comment>
<dbReference type="EMBL" id="JAHKNI010000011">
    <property type="protein sequence ID" value="MBU3065695.1"/>
    <property type="molecule type" value="Genomic_DNA"/>
</dbReference>
<evidence type="ECO:0000313" key="4">
    <source>
        <dbReference type="Proteomes" id="UP000733379"/>
    </source>
</evidence>
<organism evidence="2 4">
    <name type="scientific">Nocardia albiluteola</name>
    <dbReference type="NCBI Taxonomy" id="2842303"/>
    <lineage>
        <taxon>Bacteria</taxon>
        <taxon>Bacillati</taxon>
        <taxon>Actinomycetota</taxon>
        <taxon>Actinomycetes</taxon>
        <taxon>Mycobacteriales</taxon>
        <taxon>Nocardiaceae</taxon>
        <taxon>Nocardia</taxon>
    </lineage>
</organism>
<dbReference type="PANTHER" id="PTHR30108:SF17">
    <property type="entry name" value="FERULIC ACID DECARBOXYLASE 1"/>
    <property type="match status" value="1"/>
</dbReference>
<accession>A0ABS6AZ42</accession>
<dbReference type="EMBL" id="JAHKNI010000004">
    <property type="protein sequence ID" value="MBU3062471.1"/>
    <property type="molecule type" value="Genomic_DNA"/>
</dbReference>
<gene>
    <name evidence="2" type="ORF">KO481_13180</name>
    <name evidence="3" type="ORF">KO481_29730</name>
</gene>
<proteinExistence type="predicted"/>
<dbReference type="SUPFAM" id="SSF50475">
    <property type="entry name" value="FMN-binding split barrel"/>
    <property type="match status" value="1"/>
</dbReference>
<evidence type="ECO:0000313" key="3">
    <source>
        <dbReference type="EMBL" id="MBU3065695.1"/>
    </source>
</evidence>
<protein>
    <submittedName>
        <fullName evidence="2">UbiD family decarboxylase</fullName>
    </submittedName>
</protein>
<dbReference type="InterPro" id="IPR048304">
    <property type="entry name" value="UbiD_Rift_dom"/>
</dbReference>
<keyword evidence="4" id="KW-1185">Reference proteome</keyword>
<dbReference type="Proteomes" id="UP000733379">
    <property type="component" value="Unassembled WGS sequence"/>
</dbReference>
<dbReference type="RefSeq" id="WP_215917402.1">
    <property type="nucleotide sequence ID" value="NZ_JAHKNI010000004.1"/>
</dbReference>
<evidence type="ECO:0000259" key="1">
    <source>
        <dbReference type="Pfam" id="PF01977"/>
    </source>
</evidence>
<dbReference type="PANTHER" id="PTHR30108">
    <property type="entry name" value="3-OCTAPRENYL-4-HYDROXYBENZOATE CARBOXY-LYASE-RELATED"/>
    <property type="match status" value="1"/>
</dbReference>
<name>A0ABS6AZ42_9NOCA</name>
<reference evidence="2 4" key="1">
    <citation type="submission" date="2021-06" db="EMBL/GenBank/DDBJ databases">
        <title>Actinomycetes sequencing.</title>
        <authorList>
            <person name="Shan Q."/>
        </authorList>
    </citation>
    <scope>NUCLEOTIDE SEQUENCE [LARGE SCALE GENOMIC DNA]</scope>
    <source>
        <strain evidence="2 4">NEAU-G5</strain>
    </source>
</reference>
<evidence type="ECO:0000313" key="2">
    <source>
        <dbReference type="EMBL" id="MBU3062471.1"/>
    </source>
</evidence>
<dbReference type="InterPro" id="IPR002830">
    <property type="entry name" value="UbiD"/>
</dbReference>